<feature type="compositionally biased region" description="Basic residues" evidence="3">
    <location>
        <begin position="1"/>
        <end position="20"/>
    </location>
</feature>
<evidence type="ECO:0000313" key="5">
    <source>
        <dbReference type="Proteomes" id="UP000683000"/>
    </source>
</evidence>
<dbReference type="InterPro" id="IPR019734">
    <property type="entry name" value="TPR_rpt"/>
</dbReference>
<comment type="caution">
    <text evidence="4">The sequence shown here is derived from an EMBL/GenBank/DDBJ whole genome shotgun (WGS) entry which is preliminary data.</text>
</comment>
<organism evidence="4 5">
    <name type="scientific">Boletus reticuloceps</name>
    <dbReference type="NCBI Taxonomy" id="495285"/>
    <lineage>
        <taxon>Eukaryota</taxon>
        <taxon>Fungi</taxon>
        <taxon>Dikarya</taxon>
        <taxon>Basidiomycota</taxon>
        <taxon>Agaricomycotina</taxon>
        <taxon>Agaricomycetes</taxon>
        <taxon>Agaricomycetidae</taxon>
        <taxon>Boletales</taxon>
        <taxon>Boletineae</taxon>
        <taxon>Boletaceae</taxon>
        <taxon>Boletoideae</taxon>
        <taxon>Boletus</taxon>
    </lineage>
</organism>
<name>A0A8I2YI61_9AGAM</name>
<evidence type="ECO:0000256" key="1">
    <source>
        <dbReference type="ARBA" id="ARBA00022803"/>
    </source>
</evidence>
<feature type="compositionally biased region" description="Low complexity" evidence="3">
    <location>
        <begin position="480"/>
        <end position="497"/>
    </location>
</feature>
<gene>
    <name evidence="4" type="ORF">JVT61DRAFT_8037</name>
</gene>
<proteinExistence type="predicted"/>
<feature type="region of interest" description="Disordered" evidence="3">
    <location>
        <begin position="1"/>
        <end position="47"/>
    </location>
</feature>
<accession>A0A8I2YI61</accession>
<feature type="compositionally biased region" description="Polar residues" evidence="3">
    <location>
        <begin position="498"/>
        <end position="517"/>
    </location>
</feature>
<dbReference type="Pfam" id="PF13432">
    <property type="entry name" value="TPR_16"/>
    <property type="match status" value="1"/>
</dbReference>
<dbReference type="GO" id="GO:0101031">
    <property type="term" value="C:protein folding chaperone complex"/>
    <property type="evidence" value="ECO:0007669"/>
    <property type="project" value="TreeGrafter"/>
</dbReference>
<feature type="repeat" description="TPR" evidence="2">
    <location>
        <begin position="366"/>
        <end position="399"/>
    </location>
</feature>
<dbReference type="PROSITE" id="PS50005">
    <property type="entry name" value="TPR"/>
    <property type="match status" value="2"/>
</dbReference>
<sequence>MPAKYSHVKKRPTPGHKKKSASASSTNVAGSRDHPKDHHNHKRIPAHIDRGISNAMTAVSQLERAIARTFILRFEQDIARLFSTHLYCVALIHLPTFVMRCITVGGPGWVAHNADCEDIKDFFRSVVSMELRQSGERVATKSVLWSYTALRDFALSNNVPVCRNRGLHSLRLLPYYDALKAHLDVLEAMPHATFAKPPHLGTLTEGFEALEEACELKYGEKSLLRSTPPPGWDQHWPLKVRLGYERVSQTLWRVAREFDVSGYGNVLREKLTTKWCDCGCSTDHLGEVCEKTVREDEENSGVRSGKQREWDGRGSGVHGWETVEEEDVWDLDLDFTGNESEEEANPGSTQPEMTIAEIMEVRYLRAEKEKELGNAAFRRGDYDLAVGHYQAAHAVEPEMPHYQLNIAAAYLKLSNWIEAEDACSKALSQHRSIKGYYRRAKARRMMGRTEEAIKDFRAALKIQPSNTEALEELLSVLSSQTSSSPSSSYPDEATSSAVGGTSATPRNIPLTNNNFQTPKPKPPKPLPFARTKADDRKLKIMAIPVMFEVPGYIPGDPSSTLKSTRAQRIKNVTTKTETFVYPTWEKYTVKHVG</sequence>
<dbReference type="SMART" id="SM00028">
    <property type="entry name" value="TPR"/>
    <property type="match status" value="3"/>
</dbReference>
<dbReference type="AlphaFoldDB" id="A0A8I2YI61"/>
<keyword evidence="1 2" id="KW-0802">TPR repeat</keyword>
<dbReference type="Pfam" id="PF00515">
    <property type="entry name" value="TPR_1"/>
    <property type="match status" value="1"/>
</dbReference>
<feature type="region of interest" description="Disordered" evidence="3">
    <location>
        <begin position="298"/>
        <end position="317"/>
    </location>
</feature>
<keyword evidence="5" id="KW-1185">Reference proteome</keyword>
<dbReference type="Proteomes" id="UP000683000">
    <property type="component" value="Unassembled WGS sequence"/>
</dbReference>
<reference evidence="4" key="1">
    <citation type="submission" date="2021-03" db="EMBL/GenBank/DDBJ databases">
        <title>Evolutionary innovations through gain and loss of genes in the ectomycorrhizal Boletales.</title>
        <authorList>
            <person name="Wu G."/>
            <person name="Miyauchi S."/>
            <person name="Morin E."/>
            <person name="Yang Z.-L."/>
            <person name="Xu J."/>
            <person name="Martin F.M."/>
        </authorList>
    </citation>
    <scope>NUCLEOTIDE SEQUENCE</scope>
    <source>
        <strain evidence="4">BR01</strain>
    </source>
</reference>
<dbReference type="EMBL" id="JAGFBS010000029">
    <property type="protein sequence ID" value="KAG6372237.1"/>
    <property type="molecule type" value="Genomic_DNA"/>
</dbReference>
<evidence type="ECO:0000256" key="2">
    <source>
        <dbReference type="PROSITE-ProRule" id="PRU00339"/>
    </source>
</evidence>
<dbReference type="Gene3D" id="1.25.40.10">
    <property type="entry name" value="Tetratricopeptide repeat domain"/>
    <property type="match status" value="1"/>
</dbReference>
<dbReference type="OrthoDB" id="420195at2759"/>
<feature type="region of interest" description="Disordered" evidence="3">
    <location>
        <begin position="480"/>
        <end position="528"/>
    </location>
</feature>
<dbReference type="PANTHER" id="PTHR46423:SF1">
    <property type="entry name" value="RNA POLYMERASE II-ASSOCIATED PROTEIN 3"/>
    <property type="match status" value="1"/>
</dbReference>
<dbReference type="InterPro" id="IPR011990">
    <property type="entry name" value="TPR-like_helical_dom_sf"/>
</dbReference>
<dbReference type="SUPFAM" id="SSF48452">
    <property type="entry name" value="TPR-like"/>
    <property type="match status" value="1"/>
</dbReference>
<evidence type="ECO:0000256" key="3">
    <source>
        <dbReference type="SAM" id="MobiDB-lite"/>
    </source>
</evidence>
<protein>
    <submittedName>
        <fullName evidence="4">Uncharacterized protein</fullName>
    </submittedName>
</protein>
<dbReference type="InterPro" id="IPR051966">
    <property type="entry name" value="RPAP3"/>
</dbReference>
<evidence type="ECO:0000313" key="4">
    <source>
        <dbReference type="EMBL" id="KAG6372237.1"/>
    </source>
</evidence>
<feature type="repeat" description="TPR" evidence="2">
    <location>
        <begin position="433"/>
        <end position="466"/>
    </location>
</feature>
<dbReference type="PANTHER" id="PTHR46423">
    <property type="entry name" value="RNA POLYMERASE II-ASSOCIATED PROTEIN 3"/>
    <property type="match status" value="1"/>
</dbReference>